<keyword evidence="9" id="KW-1185">Reference proteome</keyword>
<keyword evidence="3" id="KW-0762">Sugar transport</keyword>
<accession>A0A4R7KM97</accession>
<proteinExistence type="predicted"/>
<dbReference type="InterPro" id="IPR001127">
    <property type="entry name" value="PTS_EIIA_1_perm"/>
</dbReference>
<evidence type="ECO:0000259" key="7">
    <source>
        <dbReference type="PROSITE" id="PS51093"/>
    </source>
</evidence>
<dbReference type="SUPFAM" id="SSF51261">
    <property type="entry name" value="Duplicated hybrid motif"/>
    <property type="match status" value="1"/>
</dbReference>
<dbReference type="InterPro" id="IPR011055">
    <property type="entry name" value="Dup_hybrid_motif"/>
</dbReference>
<evidence type="ECO:0000256" key="2">
    <source>
        <dbReference type="ARBA" id="ARBA00022448"/>
    </source>
</evidence>
<dbReference type="Pfam" id="PF00358">
    <property type="entry name" value="PTS_EIIA_1"/>
    <property type="match status" value="1"/>
</dbReference>
<dbReference type="GO" id="GO:0009401">
    <property type="term" value="P:phosphoenolpyruvate-dependent sugar phosphotransferase system"/>
    <property type="evidence" value="ECO:0007669"/>
    <property type="project" value="UniProtKB-KW"/>
</dbReference>
<dbReference type="PANTHER" id="PTHR45008">
    <property type="entry name" value="PTS SYSTEM GLUCOSE-SPECIFIC EIIA COMPONENT"/>
    <property type="match status" value="1"/>
</dbReference>
<keyword evidence="2" id="KW-0813">Transport</keyword>
<dbReference type="PROSITE" id="PS51093">
    <property type="entry name" value="PTS_EIIA_TYPE_1"/>
    <property type="match status" value="1"/>
</dbReference>
<dbReference type="Gene3D" id="2.70.70.10">
    <property type="entry name" value="Glucose Permease (Domain IIA)"/>
    <property type="match status" value="1"/>
</dbReference>
<evidence type="ECO:0000256" key="5">
    <source>
        <dbReference type="ARBA" id="ARBA00022683"/>
    </source>
</evidence>
<feature type="domain" description="PTS EIIA type-1" evidence="7">
    <location>
        <begin position="29"/>
        <end position="133"/>
    </location>
</feature>
<evidence type="ECO:0000256" key="6">
    <source>
        <dbReference type="ARBA" id="ARBA00022777"/>
    </source>
</evidence>
<keyword evidence="6" id="KW-0418">Kinase</keyword>
<evidence type="ECO:0000313" key="9">
    <source>
        <dbReference type="Proteomes" id="UP000295325"/>
    </source>
</evidence>
<dbReference type="InterPro" id="IPR050890">
    <property type="entry name" value="PTS_EIIA_component"/>
</dbReference>
<dbReference type="Proteomes" id="UP000295325">
    <property type="component" value="Unassembled WGS sequence"/>
</dbReference>
<evidence type="ECO:0000256" key="3">
    <source>
        <dbReference type="ARBA" id="ARBA00022597"/>
    </source>
</evidence>
<dbReference type="OrthoDB" id="92465at2"/>
<reference evidence="8 9" key="1">
    <citation type="submission" date="2019-03" db="EMBL/GenBank/DDBJ databases">
        <title>Genomic Encyclopedia of Type Strains, Phase IV (KMG-IV): sequencing the most valuable type-strain genomes for metagenomic binning, comparative biology and taxonomic classification.</title>
        <authorList>
            <person name="Goeker M."/>
        </authorList>
    </citation>
    <scope>NUCLEOTIDE SEQUENCE [LARGE SCALE GENOMIC DNA]</scope>
    <source>
        <strain evidence="8 9">DSM 24455</strain>
    </source>
</reference>
<comment type="caution">
    <text evidence="8">The sequence shown here is derived from an EMBL/GenBank/DDBJ whole genome shotgun (WGS) entry which is preliminary data.</text>
</comment>
<dbReference type="GO" id="GO:0016301">
    <property type="term" value="F:kinase activity"/>
    <property type="evidence" value="ECO:0007669"/>
    <property type="project" value="UniProtKB-KW"/>
</dbReference>
<evidence type="ECO:0000313" key="8">
    <source>
        <dbReference type="EMBL" id="TDT56516.1"/>
    </source>
</evidence>
<dbReference type="EMBL" id="SOAZ01000013">
    <property type="protein sequence ID" value="TDT56516.1"/>
    <property type="molecule type" value="Genomic_DNA"/>
</dbReference>
<keyword evidence="4" id="KW-0808">Transferase</keyword>
<sequence>MFNFFKKNKKIEIKSPIVGKAVPITEVPDDVFASKMMGDGIAFEPSEGVLYAPVDGEIVQIFPTKHAVGIKTTGDLEILLHIGVDTVNMGGEGFESFVSAGDRVKAGQKLVTFNIDLIKEKAKSAITPLIITNMDKIESLDFNYGDVNKDTTVLTVNLK</sequence>
<gene>
    <name evidence="8" type="ORF">EDD71_11360</name>
</gene>
<comment type="subcellular location">
    <subcellularLocation>
        <location evidence="1">Cytoplasm</location>
    </subcellularLocation>
</comment>
<organism evidence="8 9">
    <name type="scientific">Fonticella tunisiensis</name>
    <dbReference type="NCBI Taxonomy" id="1096341"/>
    <lineage>
        <taxon>Bacteria</taxon>
        <taxon>Bacillati</taxon>
        <taxon>Bacillota</taxon>
        <taxon>Clostridia</taxon>
        <taxon>Eubacteriales</taxon>
        <taxon>Clostridiaceae</taxon>
        <taxon>Fonticella</taxon>
    </lineage>
</organism>
<dbReference type="NCBIfam" id="TIGR00830">
    <property type="entry name" value="PTBA"/>
    <property type="match status" value="1"/>
</dbReference>
<dbReference type="GO" id="GO:0005737">
    <property type="term" value="C:cytoplasm"/>
    <property type="evidence" value="ECO:0007669"/>
    <property type="project" value="UniProtKB-SubCell"/>
</dbReference>
<dbReference type="FunFam" id="2.70.70.10:FF:000001">
    <property type="entry name" value="PTS system glucose-specific IIA component"/>
    <property type="match status" value="1"/>
</dbReference>
<name>A0A4R7KM97_9CLOT</name>
<evidence type="ECO:0000256" key="1">
    <source>
        <dbReference type="ARBA" id="ARBA00004496"/>
    </source>
</evidence>
<evidence type="ECO:0000256" key="4">
    <source>
        <dbReference type="ARBA" id="ARBA00022679"/>
    </source>
</evidence>
<dbReference type="RefSeq" id="WP_133628405.1">
    <property type="nucleotide sequence ID" value="NZ_SOAZ01000013.1"/>
</dbReference>
<dbReference type="AlphaFoldDB" id="A0A4R7KM97"/>
<protein>
    <submittedName>
        <fullName evidence="8">PTS system IIA component (Glc family)</fullName>
    </submittedName>
</protein>
<keyword evidence="5" id="KW-0598">Phosphotransferase system</keyword>
<dbReference type="PANTHER" id="PTHR45008:SF1">
    <property type="entry name" value="PTS SYSTEM GLUCOSE-SPECIFIC EIIA COMPONENT"/>
    <property type="match status" value="1"/>
</dbReference>